<evidence type="ECO:0008006" key="3">
    <source>
        <dbReference type="Google" id="ProtNLM"/>
    </source>
</evidence>
<dbReference type="Gene3D" id="3.60.21.10">
    <property type="match status" value="1"/>
</dbReference>
<dbReference type="GO" id="GO:0047734">
    <property type="term" value="F:CDP-glycerol diphosphatase activity"/>
    <property type="evidence" value="ECO:0000318"/>
    <property type="project" value="GO_Central"/>
</dbReference>
<accession>A0A022R4H7</accession>
<keyword evidence="2" id="KW-1185">Reference proteome</keyword>
<organism evidence="1 2">
    <name type="scientific">Erythranthe guttata</name>
    <name type="common">Yellow monkey flower</name>
    <name type="synonym">Mimulus guttatus</name>
    <dbReference type="NCBI Taxonomy" id="4155"/>
    <lineage>
        <taxon>Eukaryota</taxon>
        <taxon>Viridiplantae</taxon>
        <taxon>Streptophyta</taxon>
        <taxon>Embryophyta</taxon>
        <taxon>Tracheophyta</taxon>
        <taxon>Spermatophyta</taxon>
        <taxon>Magnoliopsida</taxon>
        <taxon>eudicotyledons</taxon>
        <taxon>Gunneridae</taxon>
        <taxon>Pentapetalae</taxon>
        <taxon>asterids</taxon>
        <taxon>lamiids</taxon>
        <taxon>Lamiales</taxon>
        <taxon>Phrymaceae</taxon>
        <taxon>Erythranthe</taxon>
    </lineage>
</organism>
<sequence>MLIPSHQNKPLLSFGVISDGVPRYYRHSLHVLQRAVKNWNHQNLKFSINFGDIVDGFFHKHQSLTSVNKFRLFNGPTYHMIVNHCLYNLPRDKLLPLLNIRNPNSIAYYEFSPIAEFQFVVLDGYDVSAIGWPKDHPNTKKANSPNGLIIRDRRFLMFNGAVGKERIKWLDRVLGDATKLDQKVGIGCHVPLDSDASSNEALLWNYNEVMDVVHRYSCVKACLAGHDHKGRYSVDSHGVHHRILEAALECPPGTDAFGRIDVFHDRLLLCGED</sequence>
<evidence type="ECO:0000313" key="1">
    <source>
        <dbReference type="EMBL" id="EYU34508.1"/>
    </source>
</evidence>
<evidence type="ECO:0000313" key="2">
    <source>
        <dbReference type="Proteomes" id="UP000030748"/>
    </source>
</evidence>
<dbReference type="SUPFAM" id="SSF56300">
    <property type="entry name" value="Metallo-dependent phosphatases"/>
    <property type="match status" value="1"/>
</dbReference>
<dbReference type="eggNOG" id="ENOG502QUQW">
    <property type="taxonomic scope" value="Eukaryota"/>
</dbReference>
<dbReference type="GO" id="GO:0047631">
    <property type="term" value="F:ADP-ribose diphosphatase activity"/>
    <property type="evidence" value="ECO:0000318"/>
    <property type="project" value="GO_Central"/>
</dbReference>
<dbReference type="PANTHER" id="PTHR16509">
    <property type="match status" value="1"/>
</dbReference>
<gene>
    <name evidence="1" type="ORF">MIMGU_mgv1a023153mg</name>
</gene>
<name>A0A022R4H7_ERYGU</name>
<dbReference type="Proteomes" id="UP000030748">
    <property type="component" value="Unassembled WGS sequence"/>
</dbReference>
<dbReference type="GO" id="GO:0030145">
    <property type="term" value="F:manganese ion binding"/>
    <property type="evidence" value="ECO:0000318"/>
    <property type="project" value="GO_Central"/>
</dbReference>
<dbReference type="InterPro" id="IPR029052">
    <property type="entry name" value="Metallo-depent_PP-like"/>
</dbReference>
<dbReference type="EMBL" id="KI630682">
    <property type="protein sequence ID" value="EYU34508.1"/>
    <property type="molecule type" value="Genomic_DNA"/>
</dbReference>
<proteinExistence type="predicted"/>
<protein>
    <recommendedName>
        <fullName evidence="3">Manganese-dependent ADP-ribose/CDP-alcohol diphosphatase</fullName>
    </recommendedName>
</protein>
<dbReference type="PANTHER" id="PTHR16509:SF1">
    <property type="entry name" value="MANGANESE-DEPENDENT ADP-RIBOSE_CDP-ALCOHOL DIPHOSPHATASE"/>
    <property type="match status" value="1"/>
</dbReference>
<reference evidence="1 2" key="1">
    <citation type="journal article" date="2013" name="Proc. Natl. Acad. Sci. U.S.A.">
        <title>Fine-scale variation in meiotic recombination in Mimulus inferred from population shotgun sequencing.</title>
        <authorList>
            <person name="Hellsten U."/>
            <person name="Wright K.M."/>
            <person name="Jenkins J."/>
            <person name="Shu S."/>
            <person name="Yuan Y."/>
            <person name="Wessler S.R."/>
            <person name="Schmutz J."/>
            <person name="Willis J.H."/>
            <person name="Rokhsar D.S."/>
        </authorList>
    </citation>
    <scope>NUCLEOTIDE SEQUENCE [LARGE SCALE GENOMIC DNA]</scope>
    <source>
        <strain evidence="2">cv. DUN x IM62</strain>
    </source>
</reference>
<dbReference type="AlphaFoldDB" id="A0A022R4H7"/>
<dbReference type="STRING" id="4155.A0A022R4H7"/>
<dbReference type="GO" id="GO:0008663">
    <property type="term" value="F:2',3'-cyclic-nucleotide 2'-phosphodiesterase activity"/>
    <property type="evidence" value="ECO:0000318"/>
    <property type="project" value="GO_Central"/>
</dbReference>
<dbReference type="PhylomeDB" id="A0A022R4H7"/>